<dbReference type="EMBL" id="LXKA01000132">
    <property type="protein sequence ID" value="OAJ63384.1"/>
    <property type="molecule type" value="Genomic_DNA"/>
</dbReference>
<keyword evidence="2 6" id="KW-0288">FMN</keyword>
<comment type="caution">
    <text evidence="9">The sequence shown here is derived from an EMBL/GenBank/DDBJ whole genome shotgun (WGS) entry which is preliminary data.</text>
</comment>
<comment type="function">
    <text evidence="6">Also exhibits azoreductase activity. Catalyzes the reductive cleavage of the azo bond in aromatic azo compounds to the corresponding amines.</text>
</comment>
<comment type="catalytic activity">
    <reaction evidence="5">
        <text>N,N-dimethyl-1,4-phenylenediamine + anthranilate + 2 NAD(+) = 2-(4-dimethylaminophenyl)diazenylbenzoate + 2 NADH + 2 H(+)</text>
        <dbReference type="Rhea" id="RHEA:55872"/>
        <dbReference type="ChEBI" id="CHEBI:15378"/>
        <dbReference type="ChEBI" id="CHEBI:15783"/>
        <dbReference type="ChEBI" id="CHEBI:16567"/>
        <dbReference type="ChEBI" id="CHEBI:57540"/>
        <dbReference type="ChEBI" id="CHEBI:57945"/>
        <dbReference type="ChEBI" id="CHEBI:71579"/>
        <dbReference type="EC" id="1.7.1.17"/>
    </reaction>
    <physiologicalReaction direction="right-to-left" evidence="5">
        <dbReference type="Rhea" id="RHEA:55874"/>
    </physiologicalReaction>
</comment>
<keyword evidence="10" id="KW-1185">Reference proteome</keyword>
<evidence type="ECO:0000313" key="11">
    <source>
        <dbReference type="Proteomes" id="UP000078116"/>
    </source>
</evidence>
<evidence type="ECO:0000256" key="4">
    <source>
        <dbReference type="ARBA" id="ARBA00023027"/>
    </source>
</evidence>
<proteinExistence type="inferred from homology"/>
<dbReference type="InterPro" id="IPR029039">
    <property type="entry name" value="Flavoprotein-like_sf"/>
</dbReference>
<dbReference type="Pfam" id="PF02525">
    <property type="entry name" value="Flavodoxin_2"/>
    <property type="match status" value="1"/>
</dbReference>
<evidence type="ECO:0000256" key="2">
    <source>
        <dbReference type="ARBA" id="ARBA00022643"/>
    </source>
</evidence>
<reference evidence="10 11" key="1">
    <citation type="submission" date="2016-04" db="EMBL/GenBank/DDBJ databases">
        <title>Reclassification of Paraburkholderia panaciterrae (Farh et al. 2015) Dobritsa &amp; Samadpour 2016 as a later homotypic synonym of Paraburkholderia ginsengiterrae (Farh et al. 2015) Dobritsa &amp; Samadpour 2016.</title>
        <authorList>
            <person name="Dobritsa A.P."/>
            <person name="Kutumbaka K."/>
            <person name="Samadpour M."/>
        </authorList>
    </citation>
    <scope>NUCLEOTIDE SEQUENCE [LARGE SCALE GENOMIC DNA]</scope>
    <source>
        <strain evidence="9 11">DCY85</strain>
        <strain evidence="8 10">DCY85-1</strain>
    </source>
</reference>
<evidence type="ECO:0000313" key="9">
    <source>
        <dbReference type="EMBL" id="OAJ63384.1"/>
    </source>
</evidence>
<sequence length="199" mass="21305">MTTILQINSAARSQGAQSTLLANELTDKLRRSKPNAKVVTRNLQAEPLPHLDDAVLGAFFTPAEQRTSEQQAIAARSEALIAELQAADVIVIGAPMYNFGVSSQLKTYFDWIARAGVTFQYTENGPEGLVKGKKVFVVSARGGMYQGTPNDTQTPYLRSFLGFLGMTDVSFIYAEGLNMGPDAVSTALASAREVIAAAA</sequence>
<dbReference type="Proteomes" id="UP000077961">
    <property type="component" value="Unassembled WGS sequence"/>
</dbReference>
<dbReference type="EMBL" id="LXJZ01000140">
    <property type="protein sequence ID" value="OAJ59472.1"/>
    <property type="molecule type" value="Genomic_DNA"/>
</dbReference>
<keyword evidence="4 6" id="KW-0520">NAD</keyword>
<evidence type="ECO:0000259" key="7">
    <source>
        <dbReference type="Pfam" id="PF02525"/>
    </source>
</evidence>
<dbReference type="PANTHER" id="PTHR43741">
    <property type="entry name" value="FMN-DEPENDENT NADH-AZOREDUCTASE 1"/>
    <property type="match status" value="1"/>
</dbReference>
<dbReference type="PANTHER" id="PTHR43741:SF2">
    <property type="entry name" value="FMN-DEPENDENT NADH:QUINONE OXIDOREDUCTASE"/>
    <property type="match status" value="1"/>
</dbReference>
<dbReference type="GO" id="GO:0016655">
    <property type="term" value="F:oxidoreductase activity, acting on NAD(P)H, quinone or similar compound as acceptor"/>
    <property type="evidence" value="ECO:0007669"/>
    <property type="project" value="InterPro"/>
</dbReference>
<comment type="function">
    <text evidence="6">Quinone reductase that provides resistance to thiol-specific stress caused by electrophilic quinones.</text>
</comment>
<evidence type="ECO:0000256" key="6">
    <source>
        <dbReference type="HAMAP-Rule" id="MF_01216"/>
    </source>
</evidence>
<dbReference type="RefSeq" id="WP_064267775.1">
    <property type="nucleotide sequence ID" value="NZ_LXJZ01000140.1"/>
</dbReference>
<feature type="binding site" evidence="6">
    <location>
        <begin position="96"/>
        <end position="99"/>
    </location>
    <ligand>
        <name>FMN</name>
        <dbReference type="ChEBI" id="CHEBI:58210"/>
    </ligand>
</feature>
<comment type="similarity">
    <text evidence="6">Belongs to the azoreductase type 1 family.</text>
</comment>
<dbReference type="InterPro" id="IPR003680">
    <property type="entry name" value="Flavodoxin_fold"/>
</dbReference>
<organism evidence="9 11">
    <name type="scientific">Paraburkholderia ginsengiterrae</name>
    <dbReference type="NCBI Taxonomy" id="1462993"/>
    <lineage>
        <taxon>Bacteria</taxon>
        <taxon>Pseudomonadati</taxon>
        <taxon>Pseudomonadota</taxon>
        <taxon>Betaproteobacteria</taxon>
        <taxon>Burkholderiales</taxon>
        <taxon>Burkholderiaceae</taxon>
        <taxon>Paraburkholderia</taxon>
    </lineage>
</organism>
<dbReference type="InterPro" id="IPR050104">
    <property type="entry name" value="FMN-dep_NADH:Q_OxRdtase_AzoR1"/>
</dbReference>
<comment type="cofactor">
    <cofactor evidence="6">
        <name>FMN</name>
        <dbReference type="ChEBI" id="CHEBI:58210"/>
    </cofactor>
    <text evidence="6">Binds 1 FMN per subunit.</text>
</comment>
<name>A0A1A9NB71_9BURK</name>
<dbReference type="EC" id="1.6.5.-" evidence="6"/>
<comment type="subunit">
    <text evidence="6">Homodimer.</text>
</comment>
<gene>
    <name evidence="6" type="primary">azoR</name>
    <name evidence="8" type="ORF">A6V36_27555</name>
    <name evidence="9" type="ORF">A6V37_20705</name>
</gene>
<evidence type="ECO:0000256" key="1">
    <source>
        <dbReference type="ARBA" id="ARBA00022630"/>
    </source>
</evidence>
<evidence type="ECO:0000313" key="8">
    <source>
        <dbReference type="EMBL" id="OAJ59472.1"/>
    </source>
</evidence>
<protein>
    <recommendedName>
        <fullName evidence="6">FMN dependent NADH:quinone oxidoreductase</fullName>
        <ecNumber evidence="6">1.6.5.-</ecNumber>
    </recommendedName>
    <alternativeName>
        <fullName evidence="6">Azo-dye reductase</fullName>
    </alternativeName>
    <alternativeName>
        <fullName evidence="6">FMN-dependent NADH-azo compound oxidoreductase</fullName>
    </alternativeName>
    <alternativeName>
        <fullName evidence="6">FMN-dependent NADH-azoreductase</fullName>
        <ecNumber evidence="6">1.7.1.17</ecNumber>
    </alternativeName>
</protein>
<evidence type="ECO:0000256" key="3">
    <source>
        <dbReference type="ARBA" id="ARBA00023002"/>
    </source>
</evidence>
<keyword evidence="3 6" id="KW-0560">Oxidoreductase</keyword>
<dbReference type="SUPFAM" id="SSF52218">
    <property type="entry name" value="Flavoproteins"/>
    <property type="match status" value="1"/>
</dbReference>
<keyword evidence="1 6" id="KW-0285">Flavoprotein</keyword>
<dbReference type="OrthoDB" id="9787136at2"/>
<dbReference type="GO" id="GO:0010181">
    <property type="term" value="F:FMN binding"/>
    <property type="evidence" value="ECO:0007669"/>
    <property type="project" value="UniProtKB-UniRule"/>
</dbReference>
<dbReference type="GO" id="GO:0009055">
    <property type="term" value="F:electron transfer activity"/>
    <property type="evidence" value="ECO:0007669"/>
    <property type="project" value="UniProtKB-UniRule"/>
</dbReference>
<evidence type="ECO:0000313" key="10">
    <source>
        <dbReference type="Proteomes" id="UP000077961"/>
    </source>
</evidence>
<accession>A0A1A9NB71</accession>
<dbReference type="HAMAP" id="MF_01216">
    <property type="entry name" value="Azoreductase_type1"/>
    <property type="match status" value="1"/>
</dbReference>
<dbReference type="InterPro" id="IPR023048">
    <property type="entry name" value="NADH:quinone_OxRdtase_FMN_depd"/>
</dbReference>
<comment type="caution">
    <text evidence="6">Lacks conserved residue(s) required for the propagation of feature annotation.</text>
</comment>
<dbReference type="GO" id="GO:0016652">
    <property type="term" value="F:oxidoreductase activity, acting on NAD(P)H as acceptor"/>
    <property type="evidence" value="ECO:0007669"/>
    <property type="project" value="UniProtKB-UniRule"/>
</dbReference>
<evidence type="ECO:0000256" key="5">
    <source>
        <dbReference type="ARBA" id="ARBA00048542"/>
    </source>
</evidence>
<comment type="catalytic activity">
    <reaction evidence="6">
        <text>2 a quinone + NADH + H(+) = 2 a 1,4-benzosemiquinone + NAD(+)</text>
        <dbReference type="Rhea" id="RHEA:65952"/>
        <dbReference type="ChEBI" id="CHEBI:15378"/>
        <dbReference type="ChEBI" id="CHEBI:57540"/>
        <dbReference type="ChEBI" id="CHEBI:57945"/>
        <dbReference type="ChEBI" id="CHEBI:132124"/>
        <dbReference type="ChEBI" id="CHEBI:134225"/>
    </reaction>
</comment>
<dbReference type="Gene3D" id="3.40.50.360">
    <property type="match status" value="1"/>
</dbReference>
<feature type="domain" description="Flavodoxin-like fold" evidence="7">
    <location>
        <begin position="3"/>
        <end position="196"/>
    </location>
</feature>
<dbReference type="EC" id="1.7.1.17" evidence="6"/>
<dbReference type="AlphaFoldDB" id="A0A1A9NB71"/>
<dbReference type="Proteomes" id="UP000078116">
    <property type="component" value="Unassembled WGS sequence"/>
</dbReference>